<evidence type="ECO:0000313" key="1">
    <source>
        <dbReference type="EMBL" id="UPK91368.1"/>
    </source>
</evidence>
<gene>
    <name evidence="1" type="ORF">LCI18_002303</name>
</gene>
<organism evidence="1 2">
    <name type="scientific">Fusarium solani subsp. cucurbitae</name>
    <name type="common">Neocosmosporum cucurbitae</name>
    <dbReference type="NCBI Taxonomy" id="2747967"/>
    <lineage>
        <taxon>Eukaryota</taxon>
        <taxon>Fungi</taxon>
        <taxon>Dikarya</taxon>
        <taxon>Ascomycota</taxon>
        <taxon>Pezizomycotina</taxon>
        <taxon>Sordariomycetes</taxon>
        <taxon>Hypocreomycetidae</taxon>
        <taxon>Hypocreales</taxon>
        <taxon>Nectriaceae</taxon>
        <taxon>Fusarium</taxon>
        <taxon>Fusarium solani species complex</taxon>
    </lineage>
</organism>
<keyword evidence="2" id="KW-1185">Reference proteome</keyword>
<accession>A0ACD3YU38</accession>
<dbReference type="Proteomes" id="UP000830768">
    <property type="component" value="Chromosome 2"/>
</dbReference>
<protein>
    <submittedName>
        <fullName evidence="1">Uncharacterized protein</fullName>
    </submittedName>
</protein>
<sequence>MKYRRAAEKMLGPYIQERLDVKLDENGQKPDDLVQRLIDAAPPIEKTCLFNSFVKVFTGALYALAAQFDKYAGTLCQEVLENLEQGEIASETVKKLPKMDSFLLSMQRNARKDFKFSYGTVLPAGAKVGSPSLILHRDVEVYENPESFDAFRFLAPKYVETKENTPISTSRSFHVFGHGRYPCPG</sequence>
<evidence type="ECO:0000313" key="2">
    <source>
        <dbReference type="Proteomes" id="UP000830768"/>
    </source>
</evidence>
<dbReference type="EMBL" id="CP090031">
    <property type="protein sequence ID" value="UPK91368.1"/>
    <property type="molecule type" value="Genomic_DNA"/>
</dbReference>
<name>A0ACD3YU38_FUSSC</name>
<reference evidence="1" key="1">
    <citation type="submission" date="2021-11" db="EMBL/GenBank/DDBJ databases">
        <title>Fusarium solani-melongenae Genome sequencing and assembly.</title>
        <authorList>
            <person name="Xie S."/>
            <person name="Huang L."/>
            <person name="Zhang X."/>
        </authorList>
    </citation>
    <scope>NUCLEOTIDE SEQUENCE</scope>
    <source>
        <strain evidence="1">CRI 24-3</strain>
    </source>
</reference>
<proteinExistence type="predicted"/>